<name>A0A7J5DI31_9ACTN</name>
<dbReference type="EMBL" id="WBKG01000009">
    <property type="protein sequence ID" value="KAB1988310.1"/>
    <property type="molecule type" value="Genomic_DNA"/>
</dbReference>
<proteinExistence type="predicted"/>
<gene>
    <name evidence="1" type="ORF">F8144_14020</name>
</gene>
<dbReference type="RefSeq" id="WP_151469623.1">
    <property type="nucleotide sequence ID" value="NZ_WBKG01000009.1"/>
</dbReference>
<sequence length="290" mass="31843">MSDNWDDVQAGWDAAIRAVDAPAGRSSHVRAGKAGPGLVRHTIAFTGEPGAGKTMLFQALSEGGVRLGGQETRKSLVPELGHSNLVLGSLRIRVSALVVPGQVAQERDRAMTSILSEHTSPTGIIHVVCWGHNKVWNRPNQNVMERAARDSSGALTPEAIRAWHLEKELADFETLCERINETRAAQRSLRWMIVAVSKADLFWDRIDDARDYYVPGFDAAAHPPTAESGFSTALRDLADHNDIRIAVVPISSQLLRHSFSDSLRPRLSQLDSTGVGALLDHFYRTLKELM</sequence>
<dbReference type="Proteomes" id="UP000442990">
    <property type="component" value="Unassembled WGS sequence"/>
</dbReference>
<protein>
    <submittedName>
        <fullName evidence="1">Uncharacterized protein</fullName>
    </submittedName>
</protein>
<accession>A0A7J5DI31</accession>
<reference evidence="1 2" key="1">
    <citation type="submission" date="2019-09" db="EMBL/GenBank/DDBJ databases">
        <title>Isolation and identification of active actinomycetes.</title>
        <authorList>
            <person name="Yu Z."/>
            <person name="Han C."/>
            <person name="Yu B."/>
        </authorList>
    </citation>
    <scope>NUCLEOTIDE SEQUENCE [LARGE SCALE GENOMIC DNA]</scope>
    <source>
        <strain evidence="1 2">NEAU-H2</strain>
    </source>
</reference>
<keyword evidence="2" id="KW-1185">Reference proteome</keyword>
<dbReference type="AlphaFoldDB" id="A0A7J5DI31"/>
<organism evidence="1 2">
    <name type="scientific">Streptomyces triticiradicis</name>
    <dbReference type="NCBI Taxonomy" id="2651189"/>
    <lineage>
        <taxon>Bacteria</taxon>
        <taxon>Bacillati</taxon>
        <taxon>Actinomycetota</taxon>
        <taxon>Actinomycetes</taxon>
        <taxon>Kitasatosporales</taxon>
        <taxon>Streptomycetaceae</taxon>
        <taxon>Streptomyces</taxon>
    </lineage>
</organism>
<comment type="caution">
    <text evidence="1">The sequence shown here is derived from an EMBL/GenBank/DDBJ whole genome shotgun (WGS) entry which is preliminary data.</text>
</comment>
<evidence type="ECO:0000313" key="2">
    <source>
        <dbReference type="Proteomes" id="UP000442990"/>
    </source>
</evidence>
<evidence type="ECO:0000313" key="1">
    <source>
        <dbReference type="EMBL" id="KAB1988310.1"/>
    </source>
</evidence>